<accession>A0A849AEL0</accession>
<dbReference type="InterPro" id="IPR028082">
    <property type="entry name" value="Peripla_BP_I"/>
</dbReference>
<name>A0A849AEL0_9ACTN</name>
<sequence length="350" mass="36871">MAKVTMKTVAQKVGVSVMTVSNAFARPDQLSAALRERVLATAAELGYEGPDPAARTLARGRTNTVGVLPCWSSPDVFGDDFYSAFLGSVSRELATRGYGMTLLPHAVDGGAPVLNIAMDGAIVFDRAKLQGGLGLDSLVRRGVPVAFVDQAPDVADFSVNVDDFGGARLGAQHVVDLGHRRIATANAGPEGTTSIEASGWHTSEERQRGRLEVLDAAGIVPLTAYRHISSVDNGMKMGFELLDRPADERPTAVLCDSDAFAAGVLQAAYQLGLTVPQDLSIVGFDDTALAREVRPALTTVRQDITAKGKAVTDLLLKQMDAARSNTVATPEHVLLPTELVVRDSTGPAPA</sequence>
<dbReference type="InterPro" id="IPR010982">
    <property type="entry name" value="Lambda_DNA-bd_dom_sf"/>
</dbReference>
<dbReference type="InterPro" id="IPR000843">
    <property type="entry name" value="HTH_LacI"/>
</dbReference>
<dbReference type="InterPro" id="IPR046335">
    <property type="entry name" value="LacI/GalR-like_sensor"/>
</dbReference>
<evidence type="ECO:0000256" key="1">
    <source>
        <dbReference type="ARBA" id="ARBA00023015"/>
    </source>
</evidence>
<dbReference type="Pfam" id="PF13377">
    <property type="entry name" value="Peripla_BP_3"/>
    <property type="match status" value="1"/>
</dbReference>
<dbReference type="SUPFAM" id="SSF53822">
    <property type="entry name" value="Periplasmic binding protein-like I"/>
    <property type="match status" value="1"/>
</dbReference>
<dbReference type="RefSeq" id="WP_171201352.1">
    <property type="nucleotide sequence ID" value="NZ_JABEND010000018.1"/>
</dbReference>
<feature type="region of interest" description="Disordered" evidence="4">
    <location>
        <begin position="186"/>
        <end position="206"/>
    </location>
</feature>
<evidence type="ECO:0000256" key="3">
    <source>
        <dbReference type="ARBA" id="ARBA00023163"/>
    </source>
</evidence>
<dbReference type="PROSITE" id="PS50932">
    <property type="entry name" value="HTH_LACI_2"/>
    <property type="match status" value="1"/>
</dbReference>
<keyword evidence="1" id="KW-0805">Transcription regulation</keyword>
<feature type="domain" description="HTH lacI-type" evidence="5">
    <location>
        <begin position="4"/>
        <end position="59"/>
    </location>
</feature>
<dbReference type="PANTHER" id="PTHR30146">
    <property type="entry name" value="LACI-RELATED TRANSCRIPTIONAL REPRESSOR"/>
    <property type="match status" value="1"/>
</dbReference>
<dbReference type="PANTHER" id="PTHR30146:SF138">
    <property type="entry name" value="TRANSCRIPTIONAL REGULATORY PROTEIN"/>
    <property type="match status" value="1"/>
</dbReference>
<dbReference type="Proteomes" id="UP000562984">
    <property type="component" value="Unassembled WGS sequence"/>
</dbReference>
<dbReference type="CDD" id="cd01392">
    <property type="entry name" value="HTH_LacI"/>
    <property type="match status" value="1"/>
</dbReference>
<organism evidence="6 7">
    <name type="scientific">Nakamurella aerolata</name>
    <dbReference type="NCBI Taxonomy" id="1656892"/>
    <lineage>
        <taxon>Bacteria</taxon>
        <taxon>Bacillati</taxon>
        <taxon>Actinomycetota</taxon>
        <taxon>Actinomycetes</taxon>
        <taxon>Nakamurellales</taxon>
        <taxon>Nakamurellaceae</taxon>
        <taxon>Nakamurella</taxon>
    </lineage>
</organism>
<protein>
    <submittedName>
        <fullName evidence="6">LacI family DNA-binding transcriptional regulator</fullName>
    </submittedName>
</protein>
<keyword evidence="7" id="KW-1185">Reference proteome</keyword>
<dbReference type="EMBL" id="JABEND010000018">
    <property type="protein sequence ID" value="NNG37651.1"/>
    <property type="molecule type" value="Genomic_DNA"/>
</dbReference>
<evidence type="ECO:0000313" key="6">
    <source>
        <dbReference type="EMBL" id="NNG37651.1"/>
    </source>
</evidence>
<comment type="caution">
    <text evidence="6">The sequence shown here is derived from an EMBL/GenBank/DDBJ whole genome shotgun (WGS) entry which is preliminary data.</text>
</comment>
<dbReference type="Pfam" id="PF00356">
    <property type="entry name" value="LacI"/>
    <property type="match status" value="1"/>
</dbReference>
<dbReference type="GO" id="GO:0000976">
    <property type="term" value="F:transcription cis-regulatory region binding"/>
    <property type="evidence" value="ECO:0007669"/>
    <property type="project" value="TreeGrafter"/>
</dbReference>
<gene>
    <name evidence="6" type="ORF">HKD39_18510</name>
</gene>
<dbReference type="GO" id="GO:0003700">
    <property type="term" value="F:DNA-binding transcription factor activity"/>
    <property type="evidence" value="ECO:0007669"/>
    <property type="project" value="TreeGrafter"/>
</dbReference>
<dbReference type="SUPFAM" id="SSF47413">
    <property type="entry name" value="lambda repressor-like DNA-binding domains"/>
    <property type="match status" value="1"/>
</dbReference>
<dbReference type="SMART" id="SM00354">
    <property type="entry name" value="HTH_LACI"/>
    <property type="match status" value="1"/>
</dbReference>
<dbReference type="AlphaFoldDB" id="A0A849AEL0"/>
<evidence type="ECO:0000256" key="4">
    <source>
        <dbReference type="SAM" id="MobiDB-lite"/>
    </source>
</evidence>
<reference evidence="6 7" key="1">
    <citation type="submission" date="2020-05" db="EMBL/GenBank/DDBJ databases">
        <title>Nakamurella sp. DB0629 isolated from air conditioner.</title>
        <authorList>
            <person name="Kim D.H."/>
            <person name="Kim D.-U."/>
        </authorList>
    </citation>
    <scope>NUCLEOTIDE SEQUENCE [LARGE SCALE GENOMIC DNA]</scope>
    <source>
        <strain evidence="6 7">DB0629</strain>
    </source>
</reference>
<keyword evidence="2 6" id="KW-0238">DNA-binding</keyword>
<evidence type="ECO:0000256" key="2">
    <source>
        <dbReference type="ARBA" id="ARBA00023125"/>
    </source>
</evidence>
<dbReference type="Gene3D" id="3.40.50.2300">
    <property type="match status" value="2"/>
</dbReference>
<evidence type="ECO:0000313" key="7">
    <source>
        <dbReference type="Proteomes" id="UP000562984"/>
    </source>
</evidence>
<keyword evidence="3" id="KW-0804">Transcription</keyword>
<evidence type="ECO:0000259" key="5">
    <source>
        <dbReference type="PROSITE" id="PS50932"/>
    </source>
</evidence>
<dbReference type="Gene3D" id="1.10.260.40">
    <property type="entry name" value="lambda repressor-like DNA-binding domains"/>
    <property type="match status" value="1"/>
</dbReference>
<proteinExistence type="predicted"/>